<dbReference type="Proteomes" id="UP000224567">
    <property type="component" value="Unassembled WGS sequence"/>
</dbReference>
<reference evidence="3" key="2">
    <citation type="journal article" date="2017" name="J. Anim. Genet.">
        <title>Multiple reference genome sequences of hot pepper reveal the massive evolution of plant disease resistance genes by retroduplication.</title>
        <authorList>
            <person name="Kim S."/>
            <person name="Park J."/>
            <person name="Yeom S.-I."/>
            <person name="Kim Y.-M."/>
            <person name="Seo E."/>
            <person name="Kim K.-T."/>
            <person name="Kim M.-S."/>
            <person name="Lee J.M."/>
            <person name="Cheong K."/>
            <person name="Shin H.-S."/>
            <person name="Kim S.-B."/>
            <person name="Han K."/>
            <person name="Lee J."/>
            <person name="Park M."/>
            <person name="Lee H.-A."/>
            <person name="Lee H.-Y."/>
            <person name="Lee Y."/>
            <person name="Oh S."/>
            <person name="Lee J.H."/>
            <person name="Choi E."/>
            <person name="Choi E."/>
            <person name="Lee S.E."/>
            <person name="Jeon J."/>
            <person name="Kim H."/>
            <person name="Choi G."/>
            <person name="Song H."/>
            <person name="Lee J."/>
            <person name="Lee S.-C."/>
            <person name="Kwon J.-K."/>
            <person name="Lee H.-Y."/>
            <person name="Koo N."/>
            <person name="Hong Y."/>
            <person name="Kim R.W."/>
            <person name="Kang W.-H."/>
            <person name="Huh J.H."/>
            <person name="Kang B.-C."/>
            <person name="Yang T.-J."/>
            <person name="Lee Y.-H."/>
            <person name="Bennetzen J.L."/>
            <person name="Choi D."/>
        </authorList>
    </citation>
    <scope>NUCLEOTIDE SEQUENCE [LARGE SCALE GENOMIC DNA]</scope>
    <source>
        <strain evidence="3">cv. PBC81</strain>
    </source>
</reference>
<accession>A0A2G2VZ22</accession>
<feature type="compositionally biased region" description="Basic and acidic residues" evidence="1">
    <location>
        <begin position="47"/>
        <end position="60"/>
    </location>
</feature>
<keyword evidence="3" id="KW-1185">Reference proteome</keyword>
<dbReference type="OrthoDB" id="1731207at2759"/>
<dbReference type="EMBL" id="MLFT02000009">
    <property type="protein sequence ID" value="PHT38225.1"/>
    <property type="molecule type" value="Genomic_DNA"/>
</dbReference>
<evidence type="ECO:0000313" key="3">
    <source>
        <dbReference type="Proteomes" id="UP000224567"/>
    </source>
</evidence>
<gene>
    <name evidence="2" type="ORF">CQW23_21798</name>
</gene>
<reference evidence="2 3" key="1">
    <citation type="journal article" date="2017" name="Genome Biol.">
        <title>New reference genome sequences of hot pepper reveal the massive evolution of plant disease-resistance genes by retroduplication.</title>
        <authorList>
            <person name="Kim S."/>
            <person name="Park J."/>
            <person name="Yeom S.I."/>
            <person name="Kim Y.M."/>
            <person name="Seo E."/>
            <person name="Kim K.T."/>
            <person name="Kim M.S."/>
            <person name="Lee J.M."/>
            <person name="Cheong K."/>
            <person name="Shin H.S."/>
            <person name="Kim S.B."/>
            <person name="Han K."/>
            <person name="Lee J."/>
            <person name="Park M."/>
            <person name="Lee H.A."/>
            <person name="Lee H.Y."/>
            <person name="Lee Y."/>
            <person name="Oh S."/>
            <person name="Lee J.H."/>
            <person name="Choi E."/>
            <person name="Choi E."/>
            <person name="Lee S.E."/>
            <person name="Jeon J."/>
            <person name="Kim H."/>
            <person name="Choi G."/>
            <person name="Song H."/>
            <person name="Lee J."/>
            <person name="Lee S.C."/>
            <person name="Kwon J.K."/>
            <person name="Lee H.Y."/>
            <person name="Koo N."/>
            <person name="Hong Y."/>
            <person name="Kim R.W."/>
            <person name="Kang W.H."/>
            <person name="Huh J.H."/>
            <person name="Kang B.C."/>
            <person name="Yang T.J."/>
            <person name="Lee Y.H."/>
            <person name="Bennetzen J.L."/>
            <person name="Choi D."/>
        </authorList>
    </citation>
    <scope>NUCLEOTIDE SEQUENCE [LARGE SCALE GENOMIC DNA]</scope>
    <source>
        <strain evidence="3">cv. PBC81</strain>
    </source>
</reference>
<organism evidence="2 3">
    <name type="scientific">Capsicum baccatum</name>
    <name type="common">Peruvian pepper</name>
    <dbReference type="NCBI Taxonomy" id="33114"/>
    <lineage>
        <taxon>Eukaryota</taxon>
        <taxon>Viridiplantae</taxon>
        <taxon>Streptophyta</taxon>
        <taxon>Embryophyta</taxon>
        <taxon>Tracheophyta</taxon>
        <taxon>Spermatophyta</taxon>
        <taxon>Magnoliopsida</taxon>
        <taxon>eudicotyledons</taxon>
        <taxon>Gunneridae</taxon>
        <taxon>Pentapetalae</taxon>
        <taxon>asterids</taxon>
        <taxon>lamiids</taxon>
        <taxon>Solanales</taxon>
        <taxon>Solanaceae</taxon>
        <taxon>Solanoideae</taxon>
        <taxon>Capsiceae</taxon>
        <taxon>Capsicum</taxon>
    </lineage>
</organism>
<dbReference type="AlphaFoldDB" id="A0A2G2VZ22"/>
<sequence length="143" mass="15808">MPRAPLNQNQPIQIDDVEGEGLYGGEGLDEATLFAEFVRNRRRVYGEGHRGRGGRVEPAPHGRGNLGHRPHVQEGLVDQGGNVGRDTSLNSIKITLPSFKGTNDPSLYLDWELQCNRIFQLNELTSQKKVAHAIAQFEGYAST</sequence>
<proteinExistence type="predicted"/>
<feature type="region of interest" description="Disordered" evidence="1">
    <location>
        <begin position="47"/>
        <end position="84"/>
    </location>
</feature>
<evidence type="ECO:0000313" key="2">
    <source>
        <dbReference type="EMBL" id="PHT38225.1"/>
    </source>
</evidence>
<protein>
    <submittedName>
        <fullName evidence="2">Uncharacterized protein</fullName>
    </submittedName>
</protein>
<evidence type="ECO:0000256" key="1">
    <source>
        <dbReference type="SAM" id="MobiDB-lite"/>
    </source>
</evidence>
<comment type="caution">
    <text evidence="2">The sequence shown here is derived from an EMBL/GenBank/DDBJ whole genome shotgun (WGS) entry which is preliminary data.</text>
</comment>
<name>A0A2G2VZ22_CAPBA</name>